<dbReference type="RefSeq" id="WP_296936985.1">
    <property type="nucleotide sequence ID" value="NZ_LT598928.1"/>
</dbReference>
<gene>
    <name evidence="1" type="ORF">KM92DES2_12894</name>
</gene>
<dbReference type="Pfam" id="PF11985">
    <property type="entry name" value="Phage_Mu_Gp27"/>
    <property type="match status" value="1"/>
</dbReference>
<dbReference type="InterPro" id="IPR021874">
    <property type="entry name" value="Phage_Mu_Gp27"/>
</dbReference>
<protein>
    <recommendedName>
        <fullName evidence="2">DUF3486 family protein</fullName>
    </recommendedName>
</protein>
<sequence length="185" mass="20586">MARKSSVTRLSPDLRRQIDKALTDGRMTLDELHEFVSGKCAAAGAEAPSRTALWRYSTNFSAAAQVMRENRDMARALAQELGAESVEGEQGRLLVEMLRGLVYRTMQERMTEPDAKFDPAEVDKIARSLKNLSQAMSLEADFAKRIREEERKKTLEEARDKLDAAAAGGLDPAVAQEARRVLGFE</sequence>
<evidence type="ECO:0008006" key="2">
    <source>
        <dbReference type="Google" id="ProtNLM"/>
    </source>
</evidence>
<dbReference type="AlphaFoldDB" id="A0A212KEI8"/>
<name>A0A212KEI8_9BACT</name>
<evidence type="ECO:0000313" key="1">
    <source>
        <dbReference type="EMBL" id="SBW10123.1"/>
    </source>
</evidence>
<accession>A0A212KEI8</accession>
<reference evidence="1" key="1">
    <citation type="submission" date="2016-04" db="EMBL/GenBank/DDBJ databases">
        <authorList>
            <person name="Evans L.H."/>
            <person name="Alamgir A."/>
            <person name="Owens N."/>
            <person name="Weber N.D."/>
            <person name="Virtaneva K."/>
            <person name="Barbian K."/>
            <person name="Babar A."/>
            <person name="Rosenke K."/>
        </authorList>
    </citation>
    <scope>NUCLEOTIDE SEQUENCE</scope>
    <source>
        <strain evidence="1">92-2</strain>
    </source>
</reference>
<proteinExistence type="predicted"/>
<organism evidence="1">
    <name type="scientific">uncultured Desulfovibrio sp</name>
    <dbReference type="NCBI Taxonomy" id="167968"/>
    <lineage>
        <taxon>Bacteria</taxon>
        <taxon>Pseudomonadati</taxon>
        <taxon>Thermodesulfobacteriota</taxon>
        <taxon>Desulfovibrionia</taxon>
        <taxon>Desulfovibrionales</taxon>
        <taxon>Desulfovibrionaceae</taxon>
        <taxon>Desulfovibrio</taxon>
        <taxon>environmental samples</taxon>
    </lineage>
</organism>
<dbReference type="EMBL" id="FLUP01000001">
    <property type="protein sequence ID" value="SBW10123.1"/>
    <property type="molecule type" value="Genomic_DNA"/>
</dbReference>